<dbReference type="GO" id="GO:0005549">
    <property type="term" value="F:odorant binding"/>
    <property type="evidence" value="ECO:0007669"/>
    <property type="project" value="InterPro"/>
</dbReference>
<feature type="non-terminal residue" evidence="4">
    <location>
        <position position="1"/>
    </location>
</feature>
<evidence type="ECO:0000256" key="1">
    <source>
        <dbReference type="ARBA" id="ARBA00004613"/>
    </source>
</evidence>
<keyword evidence="3" id="KW-0964">Secreted</keyword>
<evidence type="ECO:0000256" key="3">
    <source>
        <dbReference type="ARBA" id="ARBA00022525"/>
    </source>
</evidence>
<dbReference type="AlphaFoldDB" id="T1E1K4"/>
<reference evidence="4" key="1">
    <citation type="journal article" date="2013" name="BMC Genomics">
        <title>A deep insight into the sialotranscriptome of the mosquito, Psorophora albipes.</title>
        <authorList>
            <person name="Chagas A.C."/>
            <person name="Calvo E."/>
            <person name="Rios-Velasquez C.M."/>
            <person name="Pessoa F.A."/>
            <person name="Medeiros J.F."/>
            <person name="Ribeiro J.M."/>
        </authorList>
    </citation>
    <scope>NUCLEOTIDE SEQUENCE</scope>
</reference>
<name>T1E1K4_9DIPT</name>
<dbReference type="InterPro" id="IPR006170">
    <property type="entry name" value="PBP/GOBP"/>
</dbReference>
<dbReference type="GO" id="GO:0005576">
    <property type="term" value="C:extracellular region"/>
    <property type="evidence" value="ECO:0007669"/>
    <property type="project" value="UniProtKB-SubCell"/>
</dbReference>
<proteinExistence type="evidence at transcript level"/>
<comment type="similarity">
    <text evidence="2">Belongs to the PBP/GOBP family.</text>
</comment>
<evidence type="ECO:0000313" key="4">
    <source>
        <dbReference type="EMBL" id="JAA93268.1"/>
    </source>
</evidence>
<accession>T1E1K4</accession>
<dbReference type="SUPFAM" id="SSF47565">
    <property type="entry name" value="Insect pheromone/odorant-binding proteins"/>
    <property type="match status" value="2"/>
</dbReference>
<protein>
    <submittedName>
        <fullName evidence="4">Putative long d7 salivary protein</fullName>
    </submittedName>
</protein>
<sequence>VLPAVQVSAQSPSWDALTPDDAIFVTTRCIEEWSPWAKTHSIDVQNWRQWKFEPANEHGTHCFAKCLLKSIGIFDVRGAKFKGDRIVKQWETYAKEIGTLDLREEVENFSKLLDSEQPLQSSKCDAVSKGYADKCGKYADVARKIFFIDETTAKKFYEAKGDTVKKNGQSYFEFCENIYYPAGSANRRDLCKVRNYQVLEDDTFKNHINCIFKGLRYLDRDNKIDPFEIDRDFELVKKVSPKMVQALSKCLKENGKDPLLNAFNFYKCMLNDPIAEDFKEAFNYREIRSQDYDYILKGIQTYDKNAIDQKVKEVDKKQCP</sequence>
<organism evidence="4">
    <name type="scientific">Psorophora albipes</name>
    <dbReference type="NCBI Taxonomy" id="869069"/>
    <lineage>
        <taxon>Eukaryota</taxon>
        <taxon>Metazoa</taxon>
        <taxon>Ecdysozoa</taxon>
        <taxon>Arthropoda</taxon>
        <taxon>Hexapoda</taxon>
        <taxon>Insecta</taxon>
        <taxon>Pterygota</taxon>
        <taxon>Neoptera</taxon>
        <taxon>Endopterygota</taxon>
        <taxon>Diptera</taxon>
        <taxon>Nematocera</taxon>
        <taxon>Culicoidea</taxon>
        <taxon>Culicidae</taxon>
        <taxon>Culicinae</taxon>
        <taxon>Aedini</taxon>
        <taxon>Psorophora</taxon>
    </lineage>
</organism>
<dbReference type="EMBL" id="GALA01001584">
    <property type="protein sequence ID" value="JAA93268.1"/>
    <property type="molecule type" value="mRNA"/>
</dbReference>
<dbReference type="InterPro" id="IPR036728">
    <property type="entry name" value="PBP_GOBP_sf"/>
</dbReference>
<dbReference type="Gene3D" id="1.10.238.20">
    <property type="entry name" value="Pheromone/general odorant binding protein domain"/>
    <property type="match status" value="2"/>
</dbReference>
<dbReference type="CDD" id="cd23992">
    <property type="entry name" value="PBP_GOBP"/>
    <property type="match status" value="1"/>
</dbReference>
<dbReference type="SMART" id="SM00708">
    <property type="entry name" value="PhBP"/>
    <property type="match status" value="1"/>
</dbReference>
<dbReference type="Pfam" id="PF01395">
    <property type="entry name" value="PBP_GOBP"/>
    <property type="match status" value="2"/>
</dbReference>
<evidence type="ECO:0000256" key="2">
    <source>
        <dbReference type="ARBA" id="ARBA00008098"/>
    </source>
</evidence>
<comment type="subcellular location">
    <subcellularLocation>
        <location evidence="1">Secreted</location>
    </subcellularLocation>
</comment>